<dbReference type="PROSITE" id="PS00109">
    <property type="entry name" value="PROTEIN_KINASE_TYR"/>
    <property type="match status" value="1"/>
</dbReference>
<reference evidence="5" key="1">
    <citation type="submission" date="2022-11" db="UniProtKB">
        <authorList>
            <consortium name="WormBaseParasite"/>
        </authorList>
    </citation>
    <scope>IDENTIFICATION</scope>
</reference>
<evidence type="ECO:0000256" key="1">
    <source>
        <dbReference type="PROSITE-ProRule" id="PRU10141"/>
    </source>
</evidence>
<dbReference type="Proteomes" id="UP000887572">
    <property type="component" value="Unplaced"/>
</dbReference>
<feature type="region of interest" description="Disordered" evidence="2">
    <location>
        <begin position="401"/>
        <end position="420"/>
    </location>
</feature>
<feature type="binding site" evidence="1">
    <location>
        <position position="48"/>
    </location>
    <ligand>
        <name>ATP</name>
        <dbReference type="ChEBI" id="CHEBI:30616"/>
    </ligand>
</feature>
<dbReference type="WBParaSite" id="Gr19_v10_g1875.t1">
    <property type="protein sequence ID" value="Gr19_v10_g1875.t1"/>
    <property type="gene ID" value="Gr19_v10_g1875"/>
</dbReference>
<dbReference type="InterPro" id="IPR008266">
    <property type="entry name" value="Tyr_kinase_AS"/>
</dbReference>
<feature type="region of interest" description="Disordered" evidence="2">
    <location>
        <begin position="238"/>
        <end position="261"/>
    </location>
</feature>
<dbReference type="GO" id="GO:0004674">
    <property type="term" value="F:protein serine/threonine kinase activity"/>
    <property type="evidence" value="ECO:0007669"/>
    <property type="project" value="TreeGrafter"/>
</dbReference>
<evidence type="ECO:0000313" key="4">
    <source>
        <dbReference type="Proteomes" id="UP000887572"/>
    </source>
</evidence>
<proteinExistence type="predicted"/>
<dbReference type="PANTHER" id="PTHR44167:SF24">
    <property type="entry name" value="SERINE_THREONINE-PROTEIN KINASE CHK2"/>
    <property type="match status" value="1"/>
</dbReference>
<feature type="compositionally biased region" description="Low complexity" evidence="2">
    <location>
        <begin position="501"/>
        <end position="519"/>
    </location>
</feature>
<dbReference type="Gene3D" id="1.10.510.10">
    <property type="entry name" value="Transferase(Phosphotransferase) domain 1"/>
    <property type="match status" value="1"/>
</dbReference>
<feature type="domain" description="Protein kinase" evidence="3">
    <location>
        <begin position="18"/>
        <end position="322"/>
    </location>
</feature>
<feature type="region of interest" description="Disordered" evidence="2">
    <location>
        <begin position="482"/>
        <end position="519"/>
    </location>
</feature>
<dbReference type="PROSITE" id="PS00107">
    <property type="entry name" value="PROTEIN_KINASE_ATP"/>
    <property type="match status" value="1"/>
</dbReference>
<keyword evidence="4" id="KW-1185">Reference proteome</keyword>
<accession>A0A914HLG6</accession>
<dbReference type="Pfam" id="PF00069">
    <property type="entry name" value="Pkinase"/>
    <property type="match status" value="1"/>
</dbReference>
<dbReference type="InterPro" id="IPR017441">
    <property type="entry name" value="Protein_kinase_ATP_BS"/>
</dbReference>
<dbReference type="CDD" id="cd00180">
    <property type="entry name" value="PKc"/>
    <property type="match status" value="1"/>
</dbReference>
<dbReference type="SUPFAM" id="SSF56112">
    <property type="entry name" value="Protein kinase-like (PK-like)"/>
    <property type="match status" value="1"/>
</dbReference>
<evidence type="ECO:0000256" key="2">
    <source>
        <dbReference type="SAM" id="MobiDB-lite"/>
    </source>
</evidence>
<dbReference type="GO" id="GO:0005524">
    <property type="term" value="F:ATP binding"/>
    <property type="evidence" value="ECO:0007669"/>
    <property type="project" value="UniProtKB-UniRule"/>
</dbReference>
<dbReference type="InterPro" id="IPR000719">
    <property type="entry name" value="Prot_kinase_dom"/>
</dbReference>
<dbReference type="PROSITE" id="PS50011">
    <property type="entry name" value="PROTEIN_KINASE_DOM"/>
    <property type="match status" value="1"/>
</dbReference>
<keyword evidence="1" id="KW-0067">ATP-binding</keyword>
<dbReference type="PANTHER" id="PTHR44167">
    <property type="entry name" value="OVARIAN-SPECIFIC SERINE/THREONINE-PROTEIN KINASE LOK-RELATED"/>
    <property type="match status" value="1"/>
</dbReference>
<organism evidence="4 5">
    <name type="scientific">Globodera rostochiensis</name>
    <name type="common">Golden nematode worm</name>
    <name type="synonym">Heterodera rostochiensis</name>
    <dbReference type="NCBI Taxonomy" id="31243"/>
    <lineage>
        <taxon>Eukaryota</taxon>
        <taxon>Metazoa</taxon>
        <taxon>Ecdysozoa</taxon>
        <taxon>Nematoda</taxon>
        <taxon>Chromadorea</taxon>
        <taxon>Rhabditida</taxon>
        <taxon>Tylenchina</taxon>
        <taxon>Tylenchomorpha</taxon>
        <taxon>Tylenchoidea</taxon>
        <taxon>Heteroderidae</taxon>
        <taxon>Heteroderinae</taxon>
        <taxon>Globodera</taxon>
    </lineage>
</organism>
<dbReference type="GO" id="GO:0044773">
    <property type="term" value="P:mitotic DNA damage checkpoint signaling"/>
    <property type="evidence" value="ECO:0007669"/>
    <property type="project" value="TreeGrafter"/>
</dbReference>
<protein>
    <submittedName>
        <fullName evidence="5">Protein kinase domain-containing protein</fullName>
    </submittedName>
</protein>
<name>A0A914HLG6_GLORO</name>
<dbReference type="GO" id="GO:0005737">
    <property type="term" value="C:cytoplasm"/>
    <property type="evidence" value="ECO:0007669"/>
    <property type="project" value="TreeGrafter"/>
</dbReference>
<dbReference type="AlphaFoldDB" id="A0A914HLG6"/>
<dbReference type="InterPro" id="IPR011009">
    <property type="entry name" value="Kinase-like_dom_sf"/>
</dbReference>
<keyword evidence="1" id="KW-0547">Nucleotide-binding</keyword>
<sequence length="769" mass="84937">MASSSVDNIVGKCFKDKYVVLKKIGEGGFGRVYLCENKYANSQLYALKMIQIPKGGRQHHSVDPETEIKIHRSMAEKKGRRFVKILDDFKLDDAVVIVMEYCEAGSLKDFVTKQRGAPMEILLATDVLLQLVDALKLMHSSDIMHRDLTAGNVLVKEISRGQDGVVKRLHVKVTDFGLSKRDVQGQLRTMLGTPAFMAPEVRAGKYTMAADVFSLGSIFYLLLTRKYLPGVATADQQQQQQQRKQQQHIGTEGHHQQHVQLQQQQQQHLNLGCIWGIVLTVNDSVRKLSNDVQAALKSFLVGLLCRENNRILLGEVDNCEYIIWYRMNRKLLDPEMDELCCSASLSGTPAGGGIAAGGYGSGGVRRVSRSGGTGGGGIGVDQQQVRGGGAGAVLVDINRDSALGSDNPSRSGTSRCRHPQLDETGRCRTCSYRPTCSNRPASLMDSGRPVAVASARVALPSGRFENVLPVARIAPPASAFSAPATTTNARGKENIRPPPAATAASTNSASPLRRTTTTAATTRWPLPSALHLHNYVGVNEFGRCSFCRPDPATSADKLHLAVICEKTRSKKDNTVECIVELWRTVDGTAQELRLYEPVSRYTPCPAKGDPFVKKNSRAKLLARIRSEDELALESNQLARAAYQTLGGFYRLAESKINQAYCEEVVGDRKWRLELRWNGFVNVYEGARTARELDLKLLTRQKAEGGQFEEVKEADPLSRADRRRLEELSNLLRTEVNQSVWRRRQFESETAGVGGQARNVRCTIYTRGYT</sequence>
<dbReference type="GO" id="GO:0005634">
    <property type="term" value="C:nucleus"/>
    <property type="evidence" value="ECO:0007669"/>
    <property type="project" value="TreeGrafter"/>
</dbReference>
<evidence type="ECO:0000259" key="3">
    <source>
        <dbReference type="PROSITE" id="PS50011"/>
    </source>
</evidence>
<feature type="compositionally biased region" description="Polar residues" evidence="2">
    <location>
        <begin position="404"/>
        <end position="414"/>
    </location>
</feature>
<evidence type="ECO:0000313" key="5">
    <source>
        <dbReference type="WBParaSite" id="Gr19_v10_g1875.t1"/>
    </source>
</evidence>